<dbReference type="STRING" id="706434.HMPREF9429_00275"/>
<keyword evidence="3" id="KW-1185">Reference proteome</keyword>
<name>E2ZA17_9FIRM</name>
<dbReference type="EMBL" id="AECS01000010">
    <property type="protein sequence ID" value="EFQ04779.1"/>
    <property type="molecule type" value="Genomic_DNA"/>
</dbReference>
<accession>E2ZA17</accession>
<dbReference type="PANTHER" id="PTHR34988:SF1">
    <property type="entry name" value="DNA-BINDING PROTEIN"/>
    <property type="match status" value="1"/>
</dbReference>
<dbReference type="PROSITE" id="PS51742">
    <property type="entry name" value="PPC"/>
    <property type="match status" value="1"/>
</dbReference>
<feature type="domain" description="PPC" evidence="1">
    <location>
        <begin position="4"/>
        <end position="145"/>
    </location>
</feature>
<dbReference type="Proteomes" id="UP000003195">
    <property type="component" value="Unassembled WGS sequence"/>
</dbReference>
<dbReference type="AlphaFoldDB" id="E2ZA17"/>
<protein>
    <recommendedName>
        <fullName evidence="1">PPC domain-containing protein</fullName>
    </recommendedName>
</protein>
<dbReference type="HOGENOM" id="CLU_114051_2_1_9"/>
<dbReference type="Gene3D" id="3.30.1330.80">
    <property type="entry name" value="Hypothetical protein, similar to alpha- acetolactate decarboxylase, domain 2"/>
    <property type="match status" value="1"/>
</dbReference>
<sequence length="145" mass="16314">MDYKKAGQRIYIRLDKDDEVIASLTSVCMKEGIQSAVFNGIGACDKITVGTYIEEKHDFLDHKKESMFEMTSLIGNVTTMKDGSLHTHAHAMFAYLDDDGEVKNFGGHLEWARICYTGEIVMDVTEGFVIGRKQDPQTGIEVWDL</sequence>
<dbReference type="PANTHER" id="PTHR34988">
    <property type="entry name" value="PROTEIN, PUTATIVE-RELATED"/>
    <property type="match status" value="1"/>
</dbReference>
<evidence type="ECO:0000259" key="1">
    <source>
        <dbReference type="PROSITE" id="PS51742"/>
    </source>
</evidence>
<dbReference type="InterPro" id="IPR005175">
    <property type="entry name" value="PPC_dom"/>
</dbReference>
<proteinExistence type="predicted"/>
<dbReference type="RefSeq" id="WP_006941053.1">
    <property type="nucleotide sequence ID" value="NZ_GL538184.1"/>
</dbReference>
<evidence type="ECO:0000313" key="2">
    <source>
        <dbReference type="EMBL" id="EFQ04779.1"/>
    </source>
</evidence>
<dbReference type="Pfam" id="PF03479">
    <property type="entry name" value="PCC"/>
    <property type="match status" value="1"/>
</dbReference>
<gene>
    <name evidence="2" type="ORF">HMPREF9429_00275</name>
</gene>
<organism evidence="2 3">
    <name type="scientific">Megasphaera micronuciformis F0359</name>
    <dbReference type="NCBI Taxonomy" id="706434"/>
    <lineage>
        <taxon>Bacteria</taxon>
        <taxon>Bacillati</taxon>
        <taxon>Bacillota</taxon>
        <taxon>Negativicutes</taxon>
        <taxon>Veillonellales</taxon>
        <taxon>Veillonellaceae</taxon>
        <taxon>Megasphaera</taxon>
    </lineage>
</organism>
<evidence type="ECO:0000313" key="3">
    <source>
        <dbReference type="Proteomes" id="UP000003195"/>
    </source>
</evidence>
<dbReference type="CDD" id="cd11378">
    <property type="entry name" value="DUF296"/>
    <property type="match status" value="1"/>
</dbReference>
<dbReference type="SUPFAM" id="SSF117856">
    <property type="entry name" value="AF0104/ALDC/Ptd012-like"/>
    <property type="match status" value="1"/>
</dbReference>
<reference evidence="2 3" key="1">
    <citation type="submission" date="2010-08" db="EMBL/GenBank/DDBJ databases">
        <authorList>
            <person name="Weinstock G."/>
            <person name="Sodergren E."/>
            <person name="Clifton S."/>
            <person name="Fulton L."/>
            <person name="Fulton B."/>
            <person name="Courtney L."/>
            <person name="Fronick C."/>
            <person name="Harrison M."/>
            <person name="Strong C."/>
            <person name="Farmer C."/>
            <person name="Delahaunty K."/>
            <person name="Markovic C."/>
            <person name="Hall O."/>
            <person name="Minx P."/>
            <person name="Tomlinson C."/>
            <person name="Mitreva M."/>
            <person name="Hou S."/>
            <person name="Chen J."/>
            <person name="Wollam A."/>
            <person name="Pepin K.H."/>
            <person name="Johnson M."/>
            <person name="Bhonagiri V."/>
            <person name="Zhang X."/>
            <person name="Suruliraj S."/>
            <person name="Warren W."/>
            <person name="Chinwalla A."/>
            <person name="Mardis E.R."/>
            <person name="Wilson R.K."/>
        </authorList>
    </citation>
    <scope>NUCLEOTIDE SEQUENCE [LARGE SCALE GENOMIC DNA]</scope>
    <source>
        <strain evidence="2 3">F0359</strain>
    </source>
</reference>
<dbReference type="eggNOG" id="COG1661">
    <property type="taxonomic scope" value="Bacteria"/>
</dbReference>
<comment type="caution">
    <text evidence="2">The sequence shown here is derived from an EMBL/GenBank/DDBJ whole genome shotgun (WGS) entry which is preliminary data.</text>
</comment>
<dbReference type="OrthoDB" id="9791702at2"/>